<organism evidence="5">
    <name type="scientific">Clostridioides difficile</name>
    <name type="common">Peptoclostridium difficile</name>
    <dbReference type="NCBI Taxonomy" id="1496"/>
    <lineage>
        <taxon>Bacteria</taxon>
        <taxon>Bacillati</taxon>
        <taxon>Bacillota</taxon>
        <taxon>Clostridia</taxon>
        <taxon>Peptostreptococcales</taxon>
        <taxon>Peptostreptococcaceae</taxon>
        <taxon>Clostridioides</taxon>
    </lineage>
</organism>
<dbReference type="InterPro" id="IPR006119">
    <property type="entry name" value="Resolv_N"/>
</dbReference>
<evidence type="ECO:0000256" key="1">
    <source>
        <dbReference type="SAM" id="Coils"/>
    </source>
</evidence>
<dbReference type="EMBL" id="AF226276">
    <property type="protein sequence ID" value="AAF66226.1"/>
    <property type="molecule type" value="Genomic_DNA"/>
</dbReference>
<dbReference type="InterPro" id="IPR038109">
    <property type="entry name" value="DNA_bind_recomb_sf"/>
</dbReference>
<accession>Q9L785</accession>
<dbReference type="InterPro" id="IPR050639">
    <property type="entry name" value="SSR_resolvase"/>
</dbReference>
<dbReference type="InterPro" id="IPR025378">
    <property type="entry name" value="DUF4368"/>
</dbReference>
<feature type="compositionally biased region" description="Basic and acidic residues" evidence="2">
    <location>
        <begin position="683"/>
        <end position="695"/>
    </location>
</feature>
<dbReference type="CDD" id="cd03770">
    <property type="entry name" value="SR_TndX_transposase"/>
    <property type="match status" value="1"/>
</dbReference>
<dbReference type="InterPro" id="IPR011109">
    <property type="entry name" value="DNA_bind_recombinase_dom"/>
</dbReference>
<dbReference type="InterPro" id="IPR036162">
    <property type="entry name" value="Resolvase-like_N_sf"/>
</dbReference>
<dbReference type="PANTHER" id="PTHR30461:SF23">
    <property type="entry name" value="DNA RECOMBINASE-RELATED"/>
    <property type="match status" value="1"/>
</dbReference>
<reference evidence="5" key="1">
    <citation type="journal article" date="2000" name="Mol. Microbiol.">
        <title>Transposition of Tn4451 and Tn4453 involves a circular intermediate that forms a promoter for the large resolvase, TnpX.</title>
        <authorList>
            <person name="Lyras D."/>
            <person name="Rood J.I."/>
        </authorList>
    </citation>
    <scope>NUCLEOTIDE SEQUENCE</scope>
    <source>
        <strain evidence="5">W1</strain>
    </source>
</reference>
<dbReference type="RefSeq" id="WP_031403780.1">
    <property type="nucleotide sequence ID" value="NZ_JXBP01000010.1"/>
</dbReference>
<dbReference type="PROSITE" id="PS51736">
    <property type="entry name" value="RECOMBINASES_3"/>
    <property type="match status" value="1"/>
</dbReference>
<keyword evidence="1" id="KW-0175">Coiled coil</keyword>
<evidence type="ECO:0000259" key="3">
    <source>
        <dbReference type="PROSITE" id="PS51736"/>
    </source>
</evidence>
<dbReference type="GO" id="GO:0000150">
    <property type="term" value="F:DNA strand exchange activity"/>
    <property type="evidence" value="ECO:0007669"/>
    <property type="project" value="InterPro"/>
</dbReference>
<dbReference type="Pfam" id="PF07508">
    <property type="entry name" value="Recombinase"/>
    <property type="match status" value="1"/>
</dbReference>
<evidence type="ECO:0000313" key="5">
    <source>
        <dbReference type="EMBL" id="AAF66226.1"/>
    </source>
</evidence>
<feature type="region of interest" description="Disordered" evidence="2">
    <location>
        <begin position="683"/>
        <end position="707"/>
    </location>
</feature>
<name>Q9L785_CLODI</name>
<protein>
    <submittedName>
        <fullName evidence="5">TnpX</fullName>
    </submittedName>
</protein>
<dbReference type="Pfam" id="PF00239">
    <property type="entry name" value="Resolvase"/>
    <property type="match status" value="1"/>
</dbReference>
<feature type="coiled-coil region" evidence="1">
    <location>
        <begin position="443"/>
        <end position="477"/>
    </location>
</feature>
<evidence type="ECO:0000259" key="4">
    <source>
        <dbReference type="PROSITE" id="PS51737"/>
    </source>
</evidence>
<dbReference type="InterPro" id="IPR025827">
    <property type="entry name" value="Zn_ribbon_recom_dom"/>
</dbReference>
<dbReference type="Pfam" id="PF14287">
    <property type="entry name" value="DUF4368"/>
    <property type="match status" value="1"/>
</dbReference>
<gene>
    <name evidence="5" type="primary">tnpX</name>
</gene>
<sequence>MSRTSKITALYERLSRDDDLNGESNSITNQKQYLEDYARRNGFTNIRHFTDDGFSGVNFNRPSFQELIKEVEAGNVATIIVKDMSRLGRNYLQVGFYTEVLFPQKDVRFLAINNSIDSNNASDNDFAPFLNIMNEWYAKDTSNKIKAVFDARMKDGKRCSGSIPYGYNRLATDKQTLVVDPVASEVVKRIFLLANEGKSPRAIAELLTEEKVLIPAAHAREYHPEQYNGIKFTDPYLWGMSTIRGILSRQEYLGHTVLRKSVSTNFKLHKRKNTDEDEQYVFYNTHEPIITQELWDSVQKRKKRANRTATKGTHSNRLSGYLYCADCGRRMTLQTHYSKKDRSVQYSYRCGGYASKVNSCSAHSISADNVETLILSAVKRLSRFVLNDEEAFAKELQALWNEKQTEKPKQNKSELLRFQKRYDELSKLIRGLYENLVSGLLPERQYKQLMKQYDDEQAELETKIEVMEKELAEEKVNAVDIKHFISLIRKCKEPTEISDLMFAELIDKIVVYEAEGVGKARTQKVDIYFNYVGRVDIAYTEEELAEIKAQEEQIEMERLAKQREREKAYREKRKAKKLAETGGEIVKTKICPHCQKEFVPTSNRQIFCSKDCCYQARQDQKKADREAERGNHYYRQRVCAVCGSTYWPTHSQQKFCSEECQRVNHNKKTLEFYHHKREKEKSQCKDLSQTKERVSDMNLSGTITTPA</sequence>
<proteinExistence type="predicted"/>
<dbReference type="PANTHER" id="PTHR30461">
    <property type="entry name" value="DNA-INVERTASE FROM LAMBDOID PROPHAGE"/>
    <property type="match status" value="1"/>
</dbReference>
<feature type="domain" description="Recombinase" evidence="4">
    <location>
        <begin position="164"/>
        <end position="308"/>
    </location>
</feature>
<dbReference type="Gene3D" id="3.90.1750.20">
    <property type="entry name" value="Putative Large Serine Recombinase, Chain B, Domain 2"/>
    <property type="match status" value="1"/>
</dbReference>
<dbReference type="AlphaFoldDB" id="Q9L785"/>
<dbReference type="SUPFAM" id="SSF53041">
    <property type="entry name" value="Resolvase-like"/>
    <property type="match status" value="1"/>
</dbReference>
<feature type="compositionally biased region" description="Polar residues" evidence="2">
    <location>
        <begin position="697"/>
        <end position="707"/>
    </location>
</feature>
<dbReference type="Pfam" id="PF13408">
    <property type="entry name" value="Zn_ribbon_recom"/>
    <property type="match status" value="1"/>
</dbReference>
<evidence type="ECO:0000256" key="2">
    <source>
        <dbReference type="SAM" id="MobiDB-lite"/>
    </source>
</evidence>
<feature type="coiled-coil region" evidence="1">
    <location>
        <begin position="537"/>
        <end position="569"/>
    </location>
</feature>
<feature type="domain" description="Resolvase/invertase-type recombinase catalytic" evidence="3">
    <location>
        <begin position="7"/>
        <end position="156"/>
    </location>
</feature>
<dbReference type="GO" id="GO:0003677">
    <property type="term" value="F:DNA binding"/>
    <property type="evidence" value="ECO:0007669"/>
    <property type="project" value="InterPro"/>
</dbReference>
<dbReference type="SMART" id="SM00857">
    <property type="entry name" value="Resolvase"/>
    <property type="match status" value="1"/>
</dbReference>
<dbReference type="PROSITE" id="PS51737">
    <property type="entry name" value="RECOMBINASE_DNA_BIND"/>
    <property type="match status" value="1"/>
</dbReference>
<dbReference type="Gene3D" id="3.40.50.1390">
    <property type="entry name" value="Resolvase, N-terminal catalytic domain"/>
    <property type="match status" value="1"/>
</dbReference>